<dbReference type="SUPFAM" id="SSF103473">
    <property type="entry name" value="MFS general substrate transporter"/>
    <property type="match status" value="1"/>
</dbReference>
<feature type="transmembrane region" description="Helical" evidence="7">
    <location>
        <begin position="46"/>
        <end position="66"/>
    </location>
</feature>
<protein>
    <submittedName>
        <fullName evidence="9">Putative MFS family arabinose efflux permease</fullName>
    </submittedName>
</protein>
<comment type="subcellular location">
    <subcellularLocation>
        <location evidence="1">Cell membrane</location>
        <topology evidence="1">Multi-pass membrane protein</topology>
    </subcellularLocation>
</comment>
<evidence type="ECO:0000256" key="1">
    <source>
        <dbReference type="ARBA" id="ARBA00004651"/>
    </source>
</evidence>
<dbReference type="RefSeq" id="WP_110002182.1">
    <property type="nucleotide sequence ID" value="NZ_QGTZ01000018.1"/>
</dbReference>
<dbReference type="InterPro" id="IPR036259">
    <property type="entry name" value="MFS_trans_sf"/>
</dbReference>
<feature type="transmembrane region" description="Helical" evidence="7">
    <location>
        <begin position="107"/>
        <end position="124"/>
    </location>
</feature>
<keyword evidence="6 7" id="KW-0472">Membrane</keyword>
<dbReference type="AlphaFoldDB" id="A0A855Y1V1"/>
<dbReference type="Proteomes" id="UP000247078">
    <property type="component" value="Unassembled WGS sequence"/>
</dbReference>
<feature type="transmembrane region" description="Helical" evidence="7">
    <location>
        <begin position="136"/>
        <end position="156"/>
    </location>
</feature>
<comment type="caution">
    <text evidence="9">The sequence shown here is derived from an EMBL/GenBank/DDBJ whole genome shotgun (WGS) entry which is preliminary data.</text>
</comment>
<feature type="domain" description="Major facilitator superfamily (MFS) profile" evidence="8">
    <location>
        <begin position="8"/>
        <end position="385"/>
    </location>
</feature>
<keyword evidence="2" id="KW-0813">Transport</keyword>
<evidence type="ECO:0000313" key="9">
    <source>
        <dbReference type="EMBL" id="PWW33572.1"/>
    </source>
</evidence>
<evidence type="ECO:0000256" key="7">
    <source>
        <dbReference type="SAM" id="Phobius"/>
    </source>
</evidence>
<dbReference type="PANTHER" id="PTHR43124">
    <property type="entry name" value="PURINE EFFLUX PUMP PBUE"/>
    <property type="match status" value="1"/>
</dbReference>
<feature type="transmembrane region" description="Helical" evidence="7">
    <location>
        <begin position="296"/>
        <end position="318"/>
    </location>
</feature>
<evidence type="ECO:0000259" key="8">
    <source>
        <dbReference type="PROSITE" id="PS50850"/>
    </source>
</evidence>
<feature type="transmembrane region" description="Helical" evidence="7">
    <location>
        <begin position="203"/>
        <end position="226"/>
    </location>
</feature>
<dbReference type="InterPro" id="IPR050189">
    <property type="entry name" value="MFS_Efflux_Transporters"/>
</dbReference>
<feature type="transmembrane region" description="Helical" evidence="7">
    <location>
        <begin position="271"/>
        <end position="290"/>
    </location>
</feature>
<feature type="transmembrane region" description="Helical" evidence="7">
    <location>
        <begin position="358"/>
        <end position="378"/>
    </location>
</feature>
<reference evidence="9 10" key="1">
    <citation type="submission" date="2018-05" db="EMBL/GenBank/DDBJ databases">
        <title>Freshwater and sediment microbial communities from various areas in North America, analyzing microbe dynamics in response to fracking.</title>
        <authorList>
            <person name="Lamendella R."/>
        </authorList>
    </citation>
    <scope>NUCLEOTIDE SEQUENCE [LARGE SCALE GENOMIC DNA]</scope>
    <source>
        <strain evidence="9 10">DB-3</strain>
    </source>
</reference>
<dbReference type="CDD" id="cd17324">
    <property type="entry name" value="MFS_NepI_like"/>
    <property type="match status" value="1"/>
</dbReference>
<dbReference type="InterPro" id="IPR020846">
    <property type="entry name" value="MFS_dom"/>
</dbReference>
<organism evidence="9 10">
    <name type="scientific">Paenibacillus pabuli</name>
    <dbReference type="NCBI Taxonomy" id="1472"/>
    <lineage>
        <taxon>Bacteria</taxon>
        <taxon>Bacillati</taxon>
        <taxon>Bacillota</taxon>
        <taxon>Bacilli</taxon>
        <taxon>Bacillales</taxon>
        <taxon>Paenibacillaceae</taxon>
        <taxon>Paenibacillus</taxon>
    </lineage>
</organism>
<feature type="transmembrane region" description="Helical" evidence="7">
    <location>
        <begin position="241"/>
        <end position="259"/>
    </location>
</feature>
<evidence type="ECO:0000256" key="3">
    <source>
        <dbReference type="ARBA" id="ARBA00022475"/>
    </source>
</evidence>
<accession>A0A855Y1V1</accession>
<dbReference type="PANTHER" id="PTHR43124:SF3">
    <property type="entry name" value="CHLORAMPHENICOL EFFLUX PUMP RV0191"/>
    <property type="match status" value="1"/>
</dbReference>
<dbReference type="GO" id="GO:0022857">
    <property type="term" value="F:transmembrane transporter activity"/>
    <property type="evidence" value="ECO:0007669"/>
    <property type="project" value="InterPro"/>
</dbReference>
<dbReference type="Pfam" id="PF07690">
    <property type="entry name" value="MFS_1"/>
    <property type="match status" value="1"/>
</dbReference>
<evidence type="ECO:0000313" key="10">
    <source>
        <dbReference type="Proteomes" id="UP000247078"/>
    </source>
</evidence>
<evidence type="ECO:0000256" key="4">
    <source>
        <dbReference type="ARBA" id="ARBA00022692"/>
    </source>
</evidence>
<keyword evidence="5 7" id="KW-1133">Transmembrane helix</keyword>
<dbReference type="EMBL" id="QGTZ01000018">
    <property type="protein sequence ID" value="PWW33572.1"/>
    <property type="molecule type" value="Genomic_DNA"/>
</dbReference>
<evidence type="ECO:0000256" key="5">
    <source>
        <dbReference type="ARBA" id="ARBA00022989"/>
    </source>
</evidence>
<keyword evidence="4 7" id="KW-0812">Transmembrane</keyword>
<feature type="transmembrane region" description="Helical" evidence="7">
    <location>
        <begin position="162"/>
        <end position="182"/>
    </location>
</feature>
<feature type="transmembrane region" description="Helical" evidence="7">
    <location>
        <begin position="73"/>
        <end position="101"/>
    </location>
</feature>
<feature type="transmembrane region" description="Helical" evidence="7">
    <location>
        <begin position="7"/>
        <end position="34"/>
    </location>
</feature>
<dbReference type="Gene3D" id="1.20.1250.20">
    <property type="entry name" value="MFS general substrate transporter like domains"/>
    <property type="match status" value="2"/>
</dbReference>
<feature type="transmembrane region" description="Helical" evidence="7">
    <location>
        <begin position="330"/>
        <end position="352"/>
    </location>
</feature>
<gene>
    <name evidence="9" type="ORF">DET56_118106</name>
</gene>
<evidence type="ECO:0000256" key="6">
    <source>
        <dbReference type="ARBA" id="ARBA00023136"/>
    </source>
</evidence>
<name>A0A855Y1V1_9BACL</name>
<proteinExistence type="predicted"/>
<keyword evidence="3" id="KW-1003">Cell membrane</keyword>
<sequence>MVKSNHVLMYILIIGVFGILTTEMGIIGILPQIADYFHVSVSKAGLLVSLFALAVAIAGPTMPLLFSGINRKTVMLLVLGIFVTCNIISILAPTFTVALVARIIPGFFHPIYCSLALTVASTSVSSEEAPKAVSKVMLGVTAGMVLGVPITNYIANGSSVEMAMLFFAFVNAVAFFGTWIFIPSMPVQEKLAYGTQLSILKRGMTWLAIAAVILMASATASVNSYIAEYLGSITHISGKTLSIALFIYGLASLVGNVVGGRLLSKNTRKTVIAFPVVLGIVYLLSFWTGASTGPMILTVILWGVCYAISNLIGQYWITSAAPEAPDFSNGLFLSCGNLGITLGTAVGGLFISGIGTQYIVLGGVLFMVLSLLSILLRIRLYDTVKKQHVV</sequence>
<dbReference type="PROSITE" id="PS50850">
    <property type="entry name" value="MFS"/>
    <property type="match status" value="1"/>
</dbReference>
<evidence type="ECO:0000256" key="2">
    <source>
        <dbReference type="ARBA" id="ARBA00022448"/>
    </source>
</evidence>
<dbReference type="InterPro" id="IPR011701">
    <property type="entry name" value="MFS"/>
</dbReference>
<dbReference type="GO" id="GO:0005886">
    <property type="term" value="C:plasma membrane"/>
    <property type="evidence" value="ECO:0007669"/>
    <property type="project" value="UniProtKB-SubCell"/>
</dbReference>